<dbReference type="Gene3D" id="3.90.132.10">
    <property type="entry name" value="Leishmanolysin , domain 2"/>
    <property type="match status" value="1"/>
</dbReference>
<gene>
    <name evidence="1" type="ORF">D6201_01390</name>
</gene>
<organism evidence="1 2">
    <name type="scientific">Aurantiacibacter aquimixticola</name>
    <dbReference type="NCBI Taxonomy" id="1958945"/>
    <lineage>
        <taxon>Bacteria</taxon>
        <taxon>Pseudomonadati</taxon>
        <taxon>Pseudomonadota</taxon>
        <taxon>Alphaproteobacteria</taxon>
        <taxon>Sphingomonadales</taxon>
        <taxon>Erythrobacteraceae</taxon>
        <taxon>Aurantiacibacter</taxon>
    </lineage>
</organism>
<keyword evidence="2" id="KW-1185">Reference proteome</keyword>
<proteinExistence type="predicted"/>
<name>A0A419RQW5_9SPHN</name>
<evidence type="ECO:0000313" key="1">
    <source>
        <dbReference type="EMBL" id="RJY08188.1"/>
    </source>
</evidence>
<evidence type="ECO:0000313" key="2">
    <source>
        <dbReference type="Proteomes" id="UP000285232"/>
    </source>
</evidence>
<protein>
    <submittedName>
        <fullName evidence="1">Uncharacterized protein</fullName>
    </submittedName>
</protein>
<dbReference type="EMBL" id="RAHX01000001">
    <property type="protein sequence ID" value="RJY08188.1"/>
    <property type="molecule type" value="Genomic_DNA"/>
</dbReference>
<dbReference type="Proteomes" id="UP000285232">
    <property type="component" value="Unassembled WGS sequence"/>
</dbReference>
<comment type="caution">
    <text evidence="1">The sequence shown here is derived from an EMBL/GenBank/DDBJ whole genome shotgun (WGS) entry which is preliminary data.</text>
</comment>
<sequence>MGHALGFGTIRDRLGLINPDNSFAGELAQAESLVEFGISRIEVETDGGPGTACGHWDDDTYTNELMTGFISDPNYYS</sequence>
<dbReference type="AlphaFoldDB" id="A0A419RQW5"/>
<dbReference type="SUPFAM" id="SSF55486">
    <property type="entry name" value="Metalloproteases ('zincins'), catalytic domain"/>
    <property type="match status" value="1"/>
</dbReference>
<accession>A0A419RQW5</accession>
<reference evidence="1 2" key="1">
    <citation type="journal article" date="2017" name="Int. J. Syst. Evol. Microbiol.">
        <title>Erythrobacter aquimixticola sp. nov., isolated from the junction between the ocean and a freshwater spring.</title>
        <authorList>
            <person name="Park S."/>
            <person name="Jung Y.T."/>
            <person name="Choi S.J."/>
            <person name="Yoon J.H."/>
        </authorList>
    </citation>
    <scope>NUCLEOTIDE SEQUENCE [LARGE SCALE GENOMIC DNA]</scope>
    <source>
        <strain evidence="1 2">JSSK-14</strain>
    </source>
</reference>